<name>A0A368VKB5_9BACT</name>
<dbReference type="PIRSF" id="PIRSF006156">
    <property type="entry name" value="YafQ"/>
    <property type="match status" value="1"/>
</dbReference>
<dbReference type="OrthoDB" id="7030467at2"/>
<dbReference type="AlphaFoldDB" id="A0A368VKB5"/>
<dbReference type="GO" id="GO:0006402">
    <property type="term" value="P:mRNA catabolic process"/>
    <property type="evidence" value="ECO:0007669"/>
    <property type="project" value="TreeGrafter"/>
</dbReference>
<evidence type="ECO:0000313" key="3">
    <source>
        <dbReference type="EMBL" id="RCW39431.1"/>
    </source>
</evidence>
<feature type="active site" description="Proton donor" evidence="2">
    <location>
        <position position="86"/>
    </location>
</feature>
<dbReference type="SUPFAM" id="SSF143011">
    <property type="entry name" value="RelE-like"/>
    <property type="match status" value="1"/>
</dbReference>
<proteinExistence type="predicted"/>
<reference evidence="3 4" key="1">
    <citation type="submission" date="2018-07" db="EMBL/GenBank/DDBJ databases">
        <title>Freshwater and sediment microbial communities from various areas in North America, analyzing microbe dynamics in response to fracking.</title>
        <authorList>
            <person name="Lamendella R."/>
        </authorList>
    </citation>
    <scope>NUCLEOTIDE SEQUENCE [LARGE SCALE GENOMIC DNA]</scope>
    <source>
        <strain evidence="3 4">160A</strain>
    </source>
</reference>
<keyword evidence="1" id="KW-1277">Toxin-antitoxin system</keyword>
<dbReference type="InterPro" id="IPR004386">
    <property type="entry name" value="Toxin_YafQ-like"/>
</dbReference>
<evidence type="ECO:0000313" key="4">
    <source>
        <dbReference type="Proteomes" id="UP000252733"/>
    </source>
</evidence>
<protein>
    <submittedName>
        <fullName evidence="3">mRNA interferase YafQ</fullName>
    </submittedName>
</protein>
<dbReference type="Proteomes" id="UP000252733">
    <property type="component" value="Unassembled WGS sequence"/>
</dbReference>
<dbReference type="PANTHER" id="PTHR40588">
    <property type="entry name" value="MRNA INTERFERASE TOXIN YAFQ"/>
    <property type="match status" value="1"/>
</dbReference>
<comment type="caution">
    <text evidence="3">The sequence shown here is derived from an EMBL/GenBank/DDBJ whole genome shotgun (WGS) entry which is preliminary data.</text>
</comment>
<dbReference type="InterPro" id="IPR007712">
    <property type="entry name" value="RelE/ParE_toxin"/>
</dbReference>
<sequence>MYALEYTNRFKKDLKRCNKRGYNLGELIKVIDLLQRTGELPAMYKPHLLKGKYTGLWECHIKPDWLLIWHQDNSSLTLLMMNTGTHSDLF</sequence>
<accession>A0A368VKB5</accession>
<dbReference type="Gene3D" id="3.30.2310.20">
    <property type="entry name" value="RelE-like"/>
    <property type="match status" value="1"/>
</dbReference>
<evidence type="ECO:0000256" key="1">
    <source>
        <dbReference type="ARBA" id="ARBA00022649"/>
    </source>
</evidence>
<gene>
    <name evidence="3" type="ORF">DFO77_101201</name>
</gene>
<dbReference type="PANTHER" id="PTHR40588:SF1">
    <property type="entry name" value="MRNA INTERFERASE TOXIN YAFQ"/>
    <property type="match status" value="1"/>
</dbReference>
<dbReference type="InterPro" id="IPR035093">
    <property type="entry name" value="RelE/ParE_toxin_dom_sf"/>
</dbReference>
<dbReference type="EMBL" id="QPIZ01000001">
    <property type="protein sequence ID" value="RCW39431.1"/>
    <property type="molecule type" value="Genomic_DNA"/>
</dbReference>
<evidence type="ECO:0000256" key="2">
    <source>
        <dbReference type="PIRSR" id="PIRSR006156-1"/>
    </source>
</evidence>
<dbReference type="GO" id="GO:0004521">
    <property type="term" value="F:RNA endonuclease activity"/>
    <property type="evidence" value="ECO:0007669"/>
    <property type="project" value="TreeGrafter"/>
</dbReference>
<dbReference type="Pfam" id="PF15738">
    <property type="entry name" value="YafQ_toxin"/>
    <property type="match status" value="1"/>
</dbReference>
<organism evidence="3 4">
    <name type="scientific">Marinilabilia salmonicolor</name>
    <dbReference type="NCBI Taxonomy" id="989"/>
    <lineage>
        <taxon>Bacteria</taxon>
        <taxon>Pseudomonadati</taxon>
        <taxon>Bacteroidota</taxon>
        <taxon>Bacteroidia</taxon>
        <taxon>Marinilabiliales</taxon>
        <taxon>Marinilabiliaceae</taxon>
        <taxon>Marinilabilia</taxon>
    </lineage>
</organism>
<dbReference type="RefSeq" id="WP_106151309.1">
    <property type="nucleotide sequence ID" value="NZ_PVTS01000001.1"/>
</dbReference>
<dbReference type="NCBIfam" id="TIGR02385">
    <property type="entry name" value="RelE_StbE"/>
    <property type="match status" value="1"/>
</dbReference>
<keyword evidence="4" id="KW-1185">Reference proteome</keyword>
<dbReference type="GO" id="GO:0006415">
    <property type="term" value="P:translational termination"/>
    <property type="evidence" value="ECO:0007669"/>
    <property type="project" value="TreeGrafter"/>
</dbReference>